<dbReference type="PANTHER" id="PTHR45138:SF9">
    <property type="entry name" value="DIGUANYLATE CYCLASE DGCM-RELATED"/>
    <property type="match status" value="1"/>
</dbReference>
<dbReference type="CDD" id="cd01949">
    <property type="entry name" value="GGDEF"/>
    <property type="match status" value="1"/>
</dbReference>
<dbReference type="CDD" id="cd00038">
    <property type="entry name" value="CAP_ED"/>
    <property type="match status" value="1"/>
</dbReference>
<dbReference type="InterPro" id="IPR000160">
    <property type="entry name" value="GGDEF_dom"/>
</dbReference>
<dbReference type="PANTHER" id="PTHR45138">
    <property type="entry name" value="REGULATORY COMPONENTS OF SENSORY TRANSDUCTION SYSTEM"/>
    <property type="match status" value="1"/>
</dbReference>
<dbReference type="InterPro" id="IPR029787">
    <property type="entry name" value="Nucleotide_cyclase"/>
</dbReference>
<evidence type="ECO:0000313" key="7">
    <source>
        <dbReference type="EMBL" id="PNF78167.1"/>
    </source>
</evidence>
<dbReference type="Gene3D" id="2.60.120.10">
    <property type="entry name" value="Jelly Rolls"/>
    <property type="match status" value="1"/>
</dbReference>
<dbReference type="GO" id="GO:0043709">
    <property type="term" value="P:cell adhesion involved in single-species biofilm formation"/>
    <property type="evidence" value="ECO:0007669"/>
    <property type="project" value="TreeGrafter"/>
</dbReference>
<dbReference type="InterPro" id="IPR000595">
    <property type="entry name" value="cNMP-bd_dom"/>
</dbReference>
<dbReference type="GO" id="GO:1902201">
    <property type="term" value="P:negative regulation of bacterial-type flagellum-dependent cell motility"/>
    <property type="evidence" value="ECO:0007669"/>
    <property type="project" value="TreeGrafter"/>
</dbReference>
<name>A0A8E2QG28_9GAMM</name>
<dbReference type="InterPro" id="IPR043128">
    <property type="entry name" value="Rev_trsase/Diguanyl_cyclase"/>
</dbReference>
<evidence type="ECO:0000259" key="6">
    <source>
        <dbReference type="PROSITE" id="PS50887"/>
    </source>
</evidence>
<proteinExistence type="predicted"/>
<dbReference type="GO" id="GO:0005886">
    <property type="term" value="C:plasma membrane"/>
    <property type="evidence" value="ECO:0007669"/>
    <property type="project" value="UniProtKB-SubCell"/>
</dbReference>
<accession>A0A8E2QG28</accession>
<dbReference type="SMART" id="SM00267">
    <property type="entry name" value="GGDEF"/>
    <property type="match status" value="1"/>
</dbReference>
<evidence type="ECO:0000256" key="3">
    <source>
        <dbReference type="ARBA" id="ARBA00012528"/>
    </source>
</evidence>
<dbReference type="RefSeq" id="WP_102827515.1">
    <property type="nucleotide sequence ID" value="NZ_CP065721.1"/>
</dbReference>
<organism evidence="7 8">
    <name type="scientific">Stutzerimonas degradans</name>
    <dbReference type="NCBI Taxonomy" id="2968968"/>
    <lineage>
        <taxon>Bacteria</taxon>
        <taxon>Pseudomonadati</taxon>
        <taxon>Pseudomonadota</taxon>
        <taxon>Gammaproteobacteria</taxon>
        <taxon>Pseudomonadales</taxon>
        <taxon>Pseudomonadaceae</taxon>
        <taxon>Stutzerimonas</taxon>
    </lineage>
</organism>
<dbReference type="Pfam" id="PF00990">
    <property type="entry name" value="GGDEF"/>
    <property type="match status" value="1"/>
</dbReference>
<gene>
    <name evidence="7" type="ORF">CXK95_02425</name>
</gene>
<reference evidence="7 8" key="1">
    <citation type="submission" date="2018-01" db="EMBL/GenBank/DDBJ databases">
        <title>Denitrification phenotypes of diverse strains of Pseudomonas stutzeri.</title>
        <authorList>
            <person name="Milligan D.A."/>
            <person name="Bergaust L."/>
            <person name="Bakken L.R."/>
            <person name="Frostegard A."/>
        </authorList>
    </citation>
    <scope>NUCLEOTIDE SEQUENCE [LARGE SCALE GENOMIC DNA]</scope>
    <source>
        <strain evidence="7 8">DSM 50238</strain>
    </source>
</reference>
<dbReference type="Proteomes" id="UP000235881">
    <property type="component" value="Unassembled WGS sequence"/>
</dbReference>
<dbReference type="FunFam" id="3.30.70.270:FF:000001">
    <property type="entry name" value="Diguanylate cyclase domain protein"/>
    <property type="match status" value="1"/>
</dbReference>
<evidence type="ECO:0000256" key="4">
    <source>
        <dbReference type="ARBA" id="ARBA00034247"/>
    </source>
</evidence>
<dbReference type="InterPro" id="IPR018490">
    <property type="entry name" value="cNMP-bd_dom_sf"/>
</dbReference>
<dbReference type="InterPro" id="IPR050469">
    <property type="entry name" value="Diguanylate_Cyclase"/>
</dbReference>
<evidence type="ECO:0000313" key="8">
    <source>
        <dbReference type="Proteomes" id="UP000235881"/>
    </source>
</evidence>
<dbReference type="Pfam" id="PF00027">
    <property type="entry name" value="cNMP_binding"/>
    <property type="match status" value="1"/>
</dbReference>
<dbReference type="InterPro" id="IPR014710">
    <property type="entry name" value="RmlC-like_jellyroll"/>
</dbReference>
<dbReference type="EMBL" id="POUK01000001">
    <property type="protein sequence ID" value="PNF78167.1"/>
    <property type="molecule type" value="Genomic_DNA"/>
</dbReference>
<comment type="cofactor">
    <cofactor evidence="1">
        <name>Mg(2+)</name>
        <dbReference type="ChEBI" id="CHEBI:18420"/>
    </cofactor>
</comment>
<dbReference type="SUPFAM" id="SSF55073">
    <property type="entry name" value="Nucleotide cyclase"/>
    <property type="match status" value="1"/>
</dbReference>
<dbReference type="EC" id="2.7.7.65" evidence="3"/>
<dbReference type="SUPFAM" id="SSF51206">
    <property type="entry name" value="cAMP-binding domain-like"/>
    <property type="match status" value="1"/>
</dbReference>
<dbReference type="PROSITE" id="PS50042">
    <property type="entry name" value="CNMP_BINDING_3"/>
    <property type="match status" value="1"/>
</dbReference>
<evidence type="ECO:0000256" key="1">
    <source>
        <dbReference type="ARBA" id="ARBA00001946"/>
    </source>
</evidence>
<feature type="domain" description="Cyclic nucleotide-binding" evidence="5">
    <location>
        <begin position="18"/>
        <end position="115"/>
    </location>
</feature>
<evidence type="ECO:0000256" key="2">
    <source>
        <dbReference type="ARBA" id="ARBA00004533"/>
    </source>
</evidence>
<protein>
    <recommendedName>
        <fullName evidence="3">diguanylate cyclase</fullName>
        <ecNumber evidence="3">2.7.7.65</ecNumber>
    </recommendedName>
</protein>
<feature type="domain" description="GGDEF" evidence="6">
    <location>
        <begin position="180"/>
        <end position="311"/>
    </location>
</feature>
<dbReference type="Gene3D" id="3.30.70.270">
    <property type="match status" value="1"/>
</dbReference>
<sequence length="311" mass="35291">MKLLQQPVDLLQLSQMRLMQHVDIGHLRMLADRFELCEMAVDEVLLSPRSVNRFLYLLLEGQLTVYLDTLDSPALRLIEPCECAGEVSFIDRLPPPTYVVASQPSRLLRLHSRDFACLTTSPRLMRNLVGLLCERVRLSDRLIIDSEHNANVDMLTGVFNRRWLEHIFERERARCAFSQLPLCLLMLDVDHFKAYNDKYGHLAGDHALLMVARTLGGQLRPKDSLIRFGGEEFVILLPELDTAEARLIGERLLRSIEQVSTFDTAIGALPGVTVSIGLAQMQADDELTNLIDRADKALYQAKQQGRNRLCV</sequence>
<keyword evidence="8" id="KW-1185">Reference proteome</keyword>
<dbReference type="NCBIfam" id="TIGR00254">
    <property type="entry name" value="GGDEF"/>
    <property type="match status" value="1"/>
</dbReference>
<dbReference type="PROSITE" id="PS50887">
    <property type="entry name" value="GGDEF"/>
    <property type="match status" value="1"/>
</dbReference>
<comment type="caution">
    <text evidence="7">The sequence shown here is derived from an EMBL/GenBank/DDBJ whole genome shotgun (WGS) entry which is preliminary data.</text>
</comment>
<evidence type="ECO:0000259" key="5">
    <source>
        <dbReference type="PROSITE" id="PS50042"/>
    </source>
</evidence>
<comment type="subcellular location">
    <subcellularLocation>
        <location evidence="2">Cell inner membrane</location>
    </subcellularLocation>
</comment>
<comment type="catalytic activity">
    <reaction evidence="4">
        <text>2 GTP = 3',3'-c-di-GMP + 2 diphosphate</text>
        <dbReference type="Rhea" id="RHEA:24898"/>
        <dbReference type="ChEBI" id="CHEBI:33019"/>
        <dbReference type="ChEBI" id="CHEBI:37565"/>
        <dbReference type="ChEBI" id="CHEBI:58805"/>
        <dbReference type="EC" id="2.7.7.65"/>
    </reaction>
</comment>
<dbReference type="GO" id="GO:0052621">
    <property type="term" value="F:diguanylate cyclase activity"/>
    <property type="evidence" value="ECO:0007669"/>
    <property type="project" value="UniProtKB-EC"/>
</dbReference>
<dbReference type="AlphaFoldDB" id="A0A8E2QG28"/>